<dbReference type="PANTHER" id="PTHR43531">
    <property type="entry name" value="PROTEIN ICFG"/>
    <property type="match status" value="1"/>
</dbReference>
<dbReference type="GO" id="GO:0006935">
    <property type="term" value="P:chemotaxis"/>
    <property type="evidence" value="ECO:0007669"/>
    <property type="project" value="UniProtKB-KW"/>
</dbReference>
<accession>B9THK2</accession>
<gene>
    <name evidence="3" type="ORF">RCOM_1905510</name>
</gene>
<organism evidence="3 4">
    <name type="scientific">Ricinus communis</name>
    <name type="common">Castor bean</name>
    <dbReference type="NCBI Taxonomy" id="3988"/>
    <lineage>
        <taxon>Eukaryota</taxon>
        <taxon>Viridiplantae</taxon>
        <taxon>Streptophyta</taxon>
        <taxon>Embryophyta</taxon>
        <taxon>Tracheophyta</taxon>
        <taxon>Spermatophyta</taxon>
        <taxon>Magnoliopsida</taxon>
        <taxon>eudicotyledons</taxon>
        <taxon>Gunneridae</taxon>
        <taxon>Pentapetalae</taxon>
        <taxon>rosids</taxon>
        <taxon>fabids</taxon>
        <taxon>Malpighiales</taxon>
        <taxon>Euphorbiaceae</taxon>
        <taxon>Acalyphoideae</taxon>
        <taxon>Acalypheae</taxon>
        <taxon>Ricinus</taxon>
    </lineage>
</organism>
<keyword evidence="1" id="KW-0145">Chemotaxis</keyword>
<reference evidence="4" key="1">
    <citation type="journal article" date="2010" name="Nat. Biotechnol.">
        <title>Draft genome sequence of the oilseed species Ricinus communis.</title>
        <authorList>
            <person name="Chan A.P."/>
            <person name="Crabtree J."/>
            <person name="Zhao Q."/>
            <person name="Lorenzi H."/>
            <person name="Orvis J."/>
            <person name="Puiu D."/>
            <person name="Melake-Berhan A."/>
            <person name="Jones K.M."/>
            <person name="Redman J."/>
            <person name="Chen G."/>
            <person name="Cahoon E.B."/>
            <person name="Gedil M."/>
            <person name="Stanke M."/>
            <person name="Haas B.J."/>
            <person name="Wortman J.R."/>
            <person name="Fraser-Liggett C.M."/>
            <person name="Ravel J."/>
            <person name="Rabinowicz P.D."/>
        </authorList>
    </citation>
    <scope>NUCLEOTIDE SEQUENCE [LARGE SCALE GENOMIC DNA]</scope>
    <source>
        <strain evidence="4">cv. Hale</strain>
    </source>
</reference>
<dbReference type="PANTHER" id="PTHR43531:SF11">
    <property type="entry name" value="METHYL-ACCEPTING CHEMOTAXIS PROTEIN 3"/>
    <property type="match status" value="1"/>
</dbReference>
<keyword evidence="4" id="KW-1185">Reference proteome</keyword>
<dbReference type="AlphaFoldDB" id="B9THK2"/>
<sequence length="84" mass="8718">MSQTTQQNASSSEELAATAEEMSSQAEQLQQAMAFFKLDAGHGLRSAAGKPPKAGATKRHAPRTVGTLALAAVGAPDEADFARF</sequence>
<evidence type="ECO:0008006" key="5">
    <source>
        <dbReference type="Google" id="ProtNLM"/>
    </source>
</evidence>
<feature type="compositionally biased region" description="Low complexity" evidence="2">
    <location>
        <begin position="9"/>
        <end position="24"/>
    </location>
</feature>
<proteinExistence type="predicted"/>
<feature type="region of interest" description="Disordered" evidence="2">
    <location>
        <begin position="43"/>
        <end position="62"/>
    </location>
</feature>
<dbReference type="EMBL" id="EQ981612">
    <property type="protein sequence ID" value="EEF24663.1"/>
    <property type="molecule type" value="Genomic_DNA"/>
</dbReference>
<protein>
    <recommendedName>
        <fullName evidence="5">Methyl-accepting chemotaxis protein</fullName>
    </recommendedName>
</protein>
<feature type="region of interest" description="Disordered" evidence="2">
    <location>
        <begin position="1"/>
        <end position="26"/>
    </location>
</feature>
<dbReference type="InterPro" id="IPR051310">
    <property type="entry name" value="MCP_chemotaxis"/>
</dbReference>
<dbReference type="STRING" id="3988.B9THK2"/>
<dbReference type="Proteomes" id="UP000008311">
    <property type="component" value="Unassembled WGS sequence"/>
</dbReference>
<name>B9THK2_RICCO</name>
<evidence type="ECO:0000313" key="4">
    <source>
        <dbReference type="Proteomes" id="UP000008311"/>
    </source>
</evidence>
<evidence type="ECO:0000256" key="1">
    <source>
        <dbReference type="ARBA" id="ARBA00022500"/>
    </source>
</evidence>
<dbReference type="InParanoid" id="B9THK2"/>
<evidence type="ECO:0000313" key="3">
    <source>
        <dbReference type="EMBL" id="EEF24663.1"/>
    </source>
</evidence>
<evidence type="ECO:0000256" key="2">
    <source>
        <dbReference type="SAM" id="MobiDB-lite"/>
    </source>
</evidence>